<protein>
    <submittedName>
        <fullName evidence="12">ATP-binding cassette domain-containing protein</fullName>
    </submittedName>
</protein>
<dbReference type="EMBL" id="JBHSXS010000011">
    <property type="protein sequence ID" value="MFC6882063.1"/>
    <property type="molecule type" value="Genomic_DNA"/>
</dbReference>
<dbReference type="Gene3D" id="3.40.50.300">
    <property type="entry name" value="P-loop containing nucleotide triphosphate hydrolases"/>
    <property type="match status" value="1"/>
</dbReference>
<accession>A0ABW2CJU5</accession>
<dbReference type="InterPro" id="IPR017871">
    <property type="entry name" value="ABC_transporter-like_CS"/>
</dbReference>
<keyword evidence="8" id="KW-0046">Antibiotic resistance</keyword>
<evidence type="ECO:0000256" key="6">
    <source>
        <dbReference type="ARBA" id="ARBA00022967"/>
    </source>
</evidence>
<organism evidence="12 13">
    <name type="scientific">Actinomadura yumaensis</name>
    <dbReference type="NCBI Taxonomy" id="111807"/>
    <lineage>
        <taxon>Bacteria</taxon>
        <taxon>Bacillati</taxon>
        <taxon>Actinomycetota</taxon>
        <taxon>Actinomycetes</taxon>
        <taxon>Streptosporangiales</taxon>
        <taxon>Thermomonosporaceae</taxon>
        <taxon>Actinomadura</taxon>
    </lineage>
</organism>
<dbReference type="SMART" id="SM00382">
    <property type="entry name" value="AAA"/>
    <property type="match status" value="1"/>
</dbReference>
<dbReference type="RefSeq" id="WP_378063435.1">
    <property type="nucleotide sequence ID" value="NZ_JBHSXS010000011.1"/>
</dbReference>
<sequence>MGARRHAITAEGLRKRYGGTEALKGIDLAVPAGTVHGLLGPNGAGKTTVVRILTTLVRPDGGRAEVAGHDVVRDAARARTRFGLVGQHAAVDEVLSGAQNLVMFGRLYHLGARAARRRADELLERFGLADAAGRPAGTYSGGMRRRLDLAASMILSPPVLFLDEPTTGLDPRSRAEVWDAVRALAADGTTVLLTTQYLEEADRLAAGVSVVDHGRVVARGTPDELKSGVGGDRLDLVLRDPAGLAEAARIVARLTGAEPDVDAAALRVGAPVAGRAAALTGAVRALDEAGVAVADIGVRRPTLDEVFLRLTARPPSASGEGGGGDPGDGDRDDPPERPERPDPSDPSALPDSDGRTNGTGVIDATRPGSQDVPSGEGRQTDGRVRA</sequence>
<evidence type="ECO:0000256" key="5">
    <source>
        <dbReference type="ARBA" id="ARBA00022840"/>
    </source>
</evidence>
<dbReference type="PROSITE" id="PS00211">
    <property type="entry name" value="ABC_TRANSPORTER_1"/>
    <property type="match status" value="1"/>
</dbReference>
<dbReference type="PANTHER" id="PTHR42711">
    <property type="entry name" value="ABC TRANSPORTER ATP-BINDING PROTEIN"/>
    <property type="match status" value="1"/>
</dbReference>
<evidence type="ECO:0000256" key="1">
    <source>
        <dbReference type="ARBA" id="ARBA00004413"/>
    </source>
</evidence>
<dbReference type="GO" id="GO:0005524">
    <property type="term" value="F:ATP binding"/>
    <property type="evidence" value="ECO:0007669"/>
    <property type="project" value="UniProtKB-KW"/>
</dbReference>
<reference evidence="13" key="1">
    <citation type="journal article" date="2019" name="Int. J. Syst. Evol. Microbiol.">
        <title>The Global Catalogue of Microorganisms (GCM) 10K type strain sequencing project: providing services to taxonomists for standard genome sequencing and annotation.</title>
        <authorList>
            <consortium name="The Broad Institute Genomics Platform"/>
            <consortium name="The Broad Institute Genome Sequencing Center for Infectious Disease"/>
            <person name="Wu L."/>
            <person name="Ma J."/>
        </authorList>
    </citation>
    <scope>NUCLEOTIDE SEQUENCE [LARGE SCALE GENOMIC DNA]</scope>
    <source>
        <strain evidence="13">JCM 3369</strain>
    </source>
</reference>
<dbReference type="PROSITE" id="PS50893">
    <property type="entry name" value="ABC_TRANSPORTER_2"/>
    <property type="match status" value="1"/>
</dbReference>
<evidence type="ECO:0000256" key="7">
    <source>
        <dbReference type="ARBA" id="ARBA00023136"/>
    </source>
</evidence>
<evidence type="ECO:0000313" key="13">
    <source>
        <dbReference type="Proteomes" id="UP001596380"/>
    </source>
</evidence>
<dbReference type="InterPro" id="IPR003439">
    <property type="entry name" value="ABC_transporter-like_ATP-bd"/>
</dbReference>
<keyword evidence="13" id="KW-1185">Reference proteome</keyword>
<evidence type="ECO:0000256" key="10">
    <source>
        <dbReference type="SAM" id="MobiDB-lite"/>
    </source>
</evidence>
<feature type="compositionally biased region" description="Basic and acidic residues" evidence="10">
    <location>
        <begin position="328"/>
        <end position="343"/>
    </location>
</feature>
<keyword evidence="4" id="KW-0547">Nucleotide-binding</keyword>
<dbReference type="InterPro" id="IPR027417">
    <property type="entry name" value="P-loop_NTPase"/>
</dbReference>
<evidence type="ECO:0000256" key="3">
    <source>
        <dbReference type="ARBA" id="ARBA00022475"/>
    </source>
</evidence>
<evidence type="ECO:0000256" key="2">
    <source>
        <dbReference type="ARBA" id="ARBA00022448"/>
    </source>
</evidence>
<keyword evidence="5 12" id="KW-0067">ATP-binding</keyword>
<dbReference type="InterPro" id="IPR003593">
    <property type="entry name" value="AAA+_ATPase"/>
</dbReference>
<evidence type="ECO:0000259" key="11">
    <source>
        <dbReference type="PROSITE" id="PS50893"/>
    </source>
</evidence>
<evidence type="ECO:0000256" key="9">
    <source>
        <dbReference type="ARBA" id="ARBA00049985"/>
    </source>
</evidence>
<evidence type="ECO:0000256" key="8">
    <source>
        <dbReference type="ARBA" id="ARBA00023251"/>
    </source>
</evidence>
<feature type="region of interest" description="Disordered" evidence="10">
    <location>
        <begin position="311"/>
        <end position="386"/>
    </location>
</feature>
<comment type="caution">
    <text evidence="12">The sequence shown here is derived from an EMBL/GenBank/DDBJ whole genome shotgun (WGS) entry which is preliminary data.</text>
</comment>
<comment type="subcellular location">
    <subcellularLocation>
        <location evidence="1">Cell membrane</location>
        <topology evidence="1">Peripheral membrane protein</topology>
        <orientation evidence="1">Cytoplasmic side</orientation>
    </subcellularLocation>
</comment>
<comment type="similarity">
    <text evidence="9">Belongs to the ABC transporter superfamily. Drug exporter-1 (DrugE1) (TC 3.A.1.105) family.</text>
</comment>
<dbReference type="InterPro" id="IPR005894">
    <property type="entry name" value="DrrA"/>
</dbReference>
<dbReference type="PANTHER" id="PTHR42711:SF19">
    <property type="entry name" value="DOXORUBICIN RESISTANCE ATP-BINDING PROTEIN DRRA"/>
    <property type="match status" value="1"/>
</dbReference>
<dbReference type="NCBIfam" id="TIGR01188">
    <property type="entry name" value="drrA"/>
    <property type="match status" value="1"/>
</dbReference>
<dbReference type="InterPro" id="IPR050763">
    <property type="entry name" value="ABC_transporter_ATP-binding"/>
</dbReference>
<gene>
    <name evidence="12" type="ORF">ACFQKB_20085</name>
</gene>
<keyword evidence="6" id="KW-1278">Translocase</keyword>
<keyword evidence="3" id="KW-1003">Cell membrane</keyword>
<feature type="domain" description="ABC transporter" evidence="11">
    <location>
        <begin position="8"/>
        <end position="238"/>
    </location>
</feature>
<dbReference type="Pfam" id="PF00005">
    <property type="entry name" value="ABC_tran"/>
    <property type="match status" value="1"/>
</dbReference>
<keyword evidence="7" id="KW-0472">Membrane</keyword>
<dbReference type="SUPFAM" id="SSF52540">
    <property type="entry name" value="P-loop containing nucleoside triphosphate hydrolases"/>
    <property type="match status" value="1"/>
</dbReference>
<proteinExistence type="inferred from homology"/>
<evidence type="ECO:0000256" key="4">
    <source>
        <dbReference type="ARBA" id="ARBA00022741"/>
    </source>
</evidence>
<evidence type="ECO:0000313" key="12">
    <source>
        <dbReference type="EMBL" id="MFC6882063.1"/>
    </source>
</evidence>
<name>A0ABW2CJU5_9ACTN</name>
<dbReference type="Proteomes" id="UP001596380">
    <property type="component" value="Unassembled WGS sequence"/>
</dbReference>
<keyword evidence="2" id="KW-0813">Transport</keyword>